<reference evidence="2 3" key="1">
    <citation type="submission" date="2016-01" db="EMBL/GenBank/DDBJ databases">
        <title>Genome sequencing of Roseivirga spongicola UST030701-084.</title>
        <authorList>
            <person name="Selvaratnam C."/>
            <person name="Thevarajoo S."/>
            <person name="Goh K.M."/>
            <person name="Ee R."/>
            <person name="Chan K.-G."/>
            <person name="Chong C.S."/>
        </authorList>
    </citation>
    <scope>NUCLEOTIDE SEQUENCE [LARGE SCALE GENOMIC DNA]</scope>
    <source>
        <strain evidence="2 3">UST030701-084</strain>
    </source>
</reference>
<dbReference type="Pfam" id="PF19573">
    <property type="entry name" value="DUF6089"/>
    <property type="match status" value="1"/>
</dbReference>
<dbReference type="InterPro" id="IPR045743">
    <property type="entry name" value="DUF6089"/>
</dbReference>
<dbReference type="Proteomes" id="UP000075606">
    <property type="component" value="Unassembled WGS sequence"/>
</dbReference>
<comment type="caution">
    <text evidence="2">The sequence shown here is derived from an EMBL/GenBank/DDBJ whole genome shotgun (WGS) entry which is preliminary data.</text>
</comment>
<proteinExistence type="predicted"/>
<name>A0A150XHG2_9BACT</name>
<evidence type="ECO:0000313" key="3">
    <source>
        <dbReference type="Proteomes" id="UP000075606"/>
    </source>
</evidence>
<accession>A0A150XHG2</accession>
<feature type="domain" description="DUF6089" evidence="1">
    <location>
        <begin position="2"/>
        <end position="201"/>
    </location>
</feature>
<dbReference type="Gene3D" id="2.40.160.20">
    <property type="match status" value="1"/>
</dbReference>
<dbReference type="AlphaFoldDB" id="A0A150XHG2"/>
<gene>
    <name evidence="2" type="ORF">AWW68_05100</name>
</gene>
<evidence type="ECO:0000259" key="1">
    <source>
        <dbReference type="Pfam" id="PF19573"/>
    </source>
</evidence>
<organism evidence="2 3">
    <name type="scientific">Roseivirga spongicola</name>
    <dbReference type="NCBI Taxonomy" id="333140"/>
    <lineage>
        <taxon>Bacteria</taxon>
        <taxon>Pseudomonadati</taxon>
        <taxon>Bacteroidota</taxon>
        <taxon>Cytophagia</taxon>
        <taxon>Cytophagales</taxon>
        <taxon>Roseivirgaceae</taxon>
        <taxon>Roseivirga</taxon>
    </lineage>
</organism>
<sequence length="205" mass="23397">MSEIGIEIGANNYIGDVVRKYDFSNNALGGQFFIRRHINDGVSYRISAGIGKIKGVDDEAFDVFSANRAASFDGSFLMTDLLLEYHFLNYRNDKLQQFWSPYVFFGAGLYRMEGQDQDFNNYNTGMNFRIPVGVGVKLRLDRRWVLGISTSAIKTNSDLIDNVSANSPNIKNYRGGNPNDDDWMFNTSISLSYTFYKIVCWKPFF</sequence>
<protein>
    <recommendedName>
        <fullName evidence="1">DUF6089 domain-containing protein</fullName>
    </recommendedName>
</protein>
<dbReference type="STRING" id="333140.AWW68_05100"/>
<dbReference type="InterPro" id="IPR011250">
    <property type="entry name" value="OMP/PagP_B-barrel"/>
</dbReference>
<keyword evidence="3" id="KW-1185">Reference proteome</keyword>
<evidence type="ECO:0000313" key="2">
    <source>
        <dbReference type="EMBL" id="KYG78148.1"/>
    </source>
</evidence>
<dbReference type="EMBL" id="LRPC01000001">
    <property type="protein sequence ID" value="KYG78148.1"/>
    <property type="molecule type" value="Genomic_DNA"/>
</dbReference>
<dbReference type="SUPFAM" id="SSF56925">
    <property type="entry name" value="OMPA-like"/>
    <property type="match status" value="1"/>
</dbReference>